<accession>A0A2K1PYH0</accession>
<evidence type="ECO:0000256" key="9">
    <source>
        <dbReference type="ARBA" id="ARBA00023136"/>
    </source>
</evidence>
<dbReference type="InterPro" id="IPR006260">
    <property type="entry name" value="TonB/TolA_C"/>
</dbReference>
<dbReference type="GO" id="GO:0031992">
    <property type="term" value="F:energy transducer activity"/>
    <property type="evidence" value="ECO:0007669"/>
    <property type="project" value="InterPro"/>
</dbReference>
<keyword evidence="7 10" id="KW-0653">Protein transport</keyword>
<comment type="subcellular location">
    <subcellularLocation>
        <location evidence="1 10">Cell inner membrane</location>
        <topology evidence="1 10">Single-pass membrane protein</topology>
        <orientation evidence="1 10">Periplasmic side</orientation>
    </subcellularLocation>
</comment>
<dbReference type="PROSITE" id="PS52015">
    <property type="entry name" value="TONB_CTD"/>
    <property type="match status" value="1"/>
</dbReference>
<feature type="domain" description="TonB C-terminal" evidence="12">
    <location>
        <begin position="132"/>
        <end position="223"/>
    </location>
</feature>
<dbReference type="InterPro" id="IPR003538">
    <property type="entry name" value="TonB"/>
</dbReference>
<feature type="compositionally biased region" description="Polar residues" evidence="11">
    <location>
        <begin position="74"/>
        <end position="92"/>
    </location>
</feature>
<dbReference type="GO" id="GO:0098797">
    <property type="term" value="C:plasma membrane protein complex"/>
    <property type="evidence" value="ECO:0007669"/>
    <property type="project" value="TreeGrafter"/>
</dbReference>
<evidence type="ECO:0000256" key="8">
    <source>
        <dbReference type="ARBA" id="ARBA00022989"/>
    </source>
</evidence>
<comment type="function">
    <text evidence="10">Interacts with outer membrane receptor proteins that carry out high-affinity binding and energy dependent uptake into the periplasmic space of specific substrates. It could act to transduce energy from the cytoplasmic membrane to specific energy-requiring processes in the outer membrane, resulting in the release into the periplasm of ligands bound by these outer membrane proteins.</text>
</comment>
<reference evidence="13 14" key="1">
    <citation type="submission" date="2017-08" db="EMBL/GenBank/DDBJ databases">
        <title>Lysobacter sylvestris genome.</title>
        <authorList>
            <person name="Zhang D.-C."/>
            <person name="Albuquerque L."/>
            <person name="Franca L."/>
            <person name="Froufe H.J.C."/>
            <person name="Barroso C."/>
            <person name="Egas C."/>
            <person name="Da Costa M."/>
            <person name="Margesin R."/>
        </authorList>
    </citation>
    <scope>NUCLEOTIDE SEQUENCE [LARGE SCALE GENOMIC DNA]</scope>
    <source>
        <strain evidence="13 14">AM20-91</strain>
    </source>
</reference>
<evidence type="ECO:0000256" key="3">
    <source>
        <dbReference type="ARBA" id="ARBA00022448"/>
    </source>
</evidence>
<dbReference type="GO" id="GO:0055085">
    <property type="term" value="P:transmembrane transport"/>
    <property type="evidence" value="ECO:0007669"/>
    <property type="project" value="InterPro"/>
</dbReference>
<evidence type="ECO:0000313" key="13">
    <source>
        <dbReference type="EMBL" id="PNS07846.1"/>
    </source>
</evidence>
<keyword evidence="5 10" id="KW-0997">Cell inner membrane</keyword>
<dbReference type="NCBIfam" id="TIGR01352">
    <property type="entry name" value="tonB_Cterm"/>
    <property type="match status" value="1"/>
</dbReference>
<evidence type="ECO:0000256" key="10">
    <source>
        <dbReference type="RuleBase" id="RU362123"/>
    </source>
</evidence>
<feature type="compositionally biased region" description="Pro residues" evidence="11">
    <location>
        <begin position="97"/>
        <end position="112"/>
    </location>
</feature>
<feature type="transmembrane region" description="Helical" evidence="10">
    <location>
        <begin position="26"/>
        <end position="44"/>
    </location>
</feature>
<evidence type="ECO:0000256" key="7">
    <source>
        <dbReference type="ARBA" id="ARBA00022927"/>
    </source>
</evidence>
<keyword evidence="14" id="KW-1185">Reference proteome</keyword>
<dbReference type="Gene3D" id="3.30.1150.10">
    <property type="match status" value="1"/>
</dbReference>
<dbReference type="AlphaFoldDB" id="A0A2K1PYH0"/>
<gene>
    <name evidence="13" type="ORF">Lysil_2022</name>
</gene>
<dbReference type="PANTHER" id="PTHR33446">
    <property type="entry name" value="PROTEIN TONB-RELATED"/>
    <property type="match status" value="1"/>
</dbReference>
<dbReference type="PRINTS" id="PR01374">
    <property type="entry name" value="TONBPROTEIN"/>
</dbReference>
<dbReference type="GO" id="GO:0015031">
    <property type="term" value="P:protein transport"/>
    <property type="evidence" value="ECO:0007669"/>
    <property type="project" value="UniProtKB-UniRule"/>
</dbReference>
<name>A0A2K1PYH0_9GAMM</name>
<keyword evidence="8 10" id="KW-1133">Transmembrane helix</keyword>
<comment type="similarity">
    <text evidence="2 10">Belongs to the TonB family.</text>
</comment>
<evidence type="ECO:0000313" key="14">
    <source>
        <dbReference type="Proteomes" id="UP000236220"/>
    </source>
</evidence>
<keyword evidence="10" id="KW-0735">Signal-anchor</keyword>
<evidence type="ECO:0000256" key="4">
    <source>
        <dbReference type="ARBA" id="ARBA00022475"/>
    </source>
</evidence>
<dbReference type="SUPFAM" id="SSF74653">
    <property type="entry name" value="TolA/TonB C-terminal domain"/>
    <property type="match status" value="1"/>
</dbReference>
<organism evidence="13 14">
    <name type="scientific">Solilutibacter silvestris</name>
    <dbReference type="NCBI Taxonomy" id="1645665"/>
    <lineage>
        <taxon>Bacteria</taxon>
        <taxon>Pseudomonadati</taxon>
        <taxon>Pseudomonadota</taxon>
        <taxon>Gammaproteobacteria</taxon>
        <taxon>Lysobacterales</taxon>
        <taxon>Lysobacteraceae</taxon>
        <taxon>Solilutibacter</taxon>
    </lineage>
</organism>
<keyword evidence="3 10" id="KW-0813">Transport</keyword>
<evidence type="ECO:0000256" key="6">
    <source>
        <dbReference type="ARBA" id="ARBA00022692"/>
    </source>
</evidence>
<keyword evidence="6 10" id="KW-0812">Transmembrane</keyword>
<dbReference type="EMBL" id="NPZB01000002">
    <property type="protein sequence ID" value="PNS07846.1"/>
    <property type="molecule type" value="Genomic_DNA"/>
</dbReference>
<dbReference type="PANTHER" id="PTHR33446:SF2">
    <property type="entry name" value="PROTEIN TONB"/>
    <property type="match status" value="1"/>
</dbReference>
<evidence type="ECO:0000256" key="1">
    <source>
        <dbReference type="ARBA" id="ARBA00004383"/>
    </source>
</evidence>
<evidence type="ECO:0000256" key="5">
    <source>
        <dbReference type="ARBA" id="ARBA00022519"/>
    </source>
</evidence>
<evidence type="ECO:0000256" key="2">
    <source>
        <dbReference type="ARBA" id="ARBA00006555"/>
    </source>
</evidence>
<feature type="compositionally biased region" description="Low complexity" evidence="11">
    <location>
        <begin position="116"/>
        <end position="137"/>
    </location>
</feature>
<keyword evidence="4 10" id="KW-1003">Cell membrane</keyword>
<keyword evidence="9 10" id="KW-0472">Membrane</keyword>
<dbReference type="Pfam" id="PF03544">
    <property type="entry name" value="TonB_C"/>
    <property type="match status" value="1"/>
</dbReference>
<evidence type="ECO:0000259" key="12">
    <source>
        <dbReference type="PROSITE" id="PS52015"/>
    </source>
</evidence>
<sequence>MPEFIQKIRASAAFQRLSAFARRGNTPWLLAALGVGFVLFLLMWGQTRKQFFTVEPVAKSEPGQEYTPLPTPTPGGSITDTPADSGAPSSGDQPRLLEPPKPPPAPKAPPPSDDSAIANAPTAAHGAGTTNGATSAAVPISQPAPNYPRTAMQMSREGRVRVKVEIDAEGVPTDSSLVESSGDRDLDRAALQSVRRWRFKPALAHGTPVASNATVPIEFKLSQ</sequence>
<evidence type="ECO:0000256" key="11">
    <source>
        <dbReference type="SAM" id="MobiDB-lite"/>
    </source>
</evidence>
<comment type="caution">
    <text evidence="13">The sequence shown here is derived from an EMBL/GenBank/DDBJ whole genome shotgun (WGS) entry which is preliminary data.</text>
</comment>
<feature type="region of interest" description="Disordered" evidence="11">
    <location>
        <begin position="58"/>
        <end position="156"/>
    </location>
</feature>
<dbReference type="InterPro" id="IPR037682">
    <property type="entry name" value="TonB_C"/>
</dbReference>
<protein>
    <recommendedName>
        <fullName evidence="10">Protein TonB</fullName>
    </recommendedName>
</protein>
<dbReference type="RefSeq" id="WP_165782467.1">
    <property type="nucleotide sequence ID" value="NZ_NPZB01000002.1"/>
</dbReference>
<dbReference type="GO" id="GO:0030288">
    <property type="term" value="C:outer membrane-bounded periplasmic space"/>
    <property type="evidence" value="ECO:0007669"/>
    <property type="project" value="InterPro"/>
</dbReference>
<dbReference type="GO" id="GO:0015891">
    <property type="term" value="P:siderophore transport"/>
    <property type="evidence" value="ECO:0007669"/>
    <property type="project" value="InterPro"/>
</dbReference>
<dbReference type="Proteomes" id="UP000236220">
    <property type="component" value="Unassembled WGS sequence"/>
</dbReference>
<proteinExistence type="inferred from homology"/>
<dbReference type="InterPro" id="IPR051045">
    <property type="entry name" value="TonB-dependent_transducer"/>
</dbReference>